<feature type="compositionally biased region" description="Polar residues" evidence="1">
    <location>
        <begin position="87"/>
        <end position="99"/>
    </location>
</feature>
<dbReference type="PANTHER" id="PTHR34921">
    <property type="entry name" value="MEIOTIC RECOMBINATION PROTEIN REC114"/>
    <property type="match status" value="1"/>
</dbReference>
<protein>
    <submittedName>
        <fullName evidence="2">Uncharacterized protein</fullName>
    </submittedName>
</protein>
<accession>A0AAV2T5W0</accession>
<dbReference type="Pfam" id="PF15165">
    <property type="entry name" value="REC114-like"/>
    <property type="match status" value="1"/>
</dbReference>
<dbReference type="Proteomes" id="UP001497525">
    <property type="component" value="Unassembled WGS sequence"/>
</dbReference>
<feature type="region of interest" description="Disordered" evidence="1">
    <location>
        <begin position="84"/>
        <end position="120"/>
    </location>
</feature>
<feature type="compositionally biased region" description="Polar residues" evidence="1">
    <location>
        <begin position="1"/>
        <end position="11"/>
    </location>
</feature>
<dbReference type="InterPro" id="IPR029168">
    <property type="entry name" value="REC114L"/>
</dbReference>
<sequence>MTPGFNINTRGSKADSLFPWLNIPSSQSAPLATSTQASADLDSTDGKRASSSDHLQGGQCSRDEDRIYATEQWKLHTFSRLRDRTEAQNTSQNVSQSQPVPEPMDTSTNEDKADNTEAWESWDSEDQLPLLVKLAGFGHLCILRGTEVLESYFLILSKKWMKAVLLDDEVLIMAKQFTKVNRLRLTFNSTEDALNFYRALSQFASAKPPPGVKKNTSAQSFDPDARLLEVLNSTKAGFVPSGWDTEWPTDSLEGLVKLCLRDPNFPGFVRQVDRVVKKLTRTSVFPMLPREG</sequence>
<comment type="caution">
    <text evidence="2">The sequence shown here is derived from an EMBL/GenBank/DDBJ whole genome shotgun (WGS) entry which is preliminary data.</text>
</comment>
<reference evidence="2" key="1">
    <citation type="submission" date="2024-06" db="EMBL/GenBank/DDBJ databases">
        <authorList>
            <person name="Liu X."/>
            <person name="Lenzi L."/>
            <person name="Haldenby T S."/>
            <person name="Uol C."/>
        </authorList>
    </citation>
    <scope>NUCLEOTIDE SEQUENCE</scope>
</reference>
<evidence type="ECO:0000313" key="2">
    <source>
        <dbReference type="EMBL" id="CAL5131369.1"/>
    </source>
</evidence>
<feature type="compositionally biased region" description="Polar residues" evidence="1">
    <location>
        <begin position="23"/>
        <end position="38"/>
    </location>
</feature>
<gene>
    <name evidence="2" type="ORF">CDAUBV1_LOCUS3787</name>
</gene>
<dbReference type="EMBL" id="CAXLJL010000090">
    <property type="protein sequence ID" value="CAL5131369.1"/>
    <property type="molecule type" value="Genomic_DNA"/>
</dbReference>
<organism evidence="2 3">
    <name type="scientific">Calicophoron daubneyi</name>
    <name type="common">Rumen fluke</name>
    <name type="synonym">Paramphistomum daubneyi</name>
    <dbReference type="NCBI Taxonomy" id="300641"/>
    <lineage>
        <taxon>Eukaryota</taxon>
        <taxon>Metazoa</taxon>
        <taxon>Spiralia</taxon>
        <taxon>Lophotrochozoa</taxon>
        <taxon>Platyhelminthes</taxon>
        <taxon>Trematoda</taxon>
        <taxon>Digenea</taxon>
        <taxon>Plagiorchiida</taxon>
        <taxon>Pronocephalata</taxon>
        <taxon>Paramphistomoidea</taxon>
        <taxon>Paramphistomidae</taxon>
        <taxon>Calicophoron</taxon>
    </lineage>
</organism>
<evidence type="ECO:0000313" key="3">
    <source>
        <dbReference type="Proteomes" id="UP001497525"/>
    </source>
</evidence>
<name>A0AAV2T5W0_CALDB</name>
<proteinExistence type="predicted"/>
<evidence type="ECO:0000256" key="1">
    <source>
        <dbReference type="SAM" id="MobiDB-lite"/>
    </source>
</evidence>
<dbReference type="PANTHER" id="PTHR34921:SF1">
    <property type="entry name" value="MEIOTIC RECOMBINATION PROTEIN REC114"/>
    <property type="match status" value="1"/>
</dbReference>
<feature type="region of interest" description="Disordered" evidence="1">
    <location>
        <begin position="1"/>
        <end position="62"/>
    </location>
</feature>
<dbReference type="AlphaFoldDB" id="A0AAV2T5W0"/>